<dbReference type="Proteomes" id="UP000035900">
    <property type="component" value="Unassembled WGS sequence"/>
</dbReference>
<gene>
    <name evidence="4" type="ORF">ACM44_13670</name>
</gene>
<dbReference type="InterPro" id="IPR026444">
    <property type="entry name" value="Secre_tail"/>
</dbReference>
<dbReference type="OrthoDB" id="9811934at2"/>
<feature type="signal peptide" evidence="2">
    <location>
        <begin position="1"/>
        <end position="19"/>
    </location>
</feature>
<dbReference type="SUPFAM" id="SSF50998">
    <property type="entry name" value="Quinoprotein alcohol dehydrogenase-like"/>
    <property type="match status" value="1"/>
</dbReference>
<accession>A0A0J7IV91</accession>
<dbReference type="NCBIfam" id="TIGR04183">
    <property type="entry name" value="Por_Secre_tail"/>
    <property type="match status" value="1"/>
</dbReference>
<organism evidence="4 5">
    <name type="scientific">Chryseobacterium koreense CCUG 49689</name>
    <dbReference type="NCBI Taxonomy" id="1304281"/>
    <lineage>
        <taxon>Bacteria</taxon>
        <taxon>Pseudomonadati</taxon>
        <taxon>Bacteroidota</taxon>
        <taxon>Flavobacteriia</taxon>
        <taxon>Flavobacteriales</taxon>
        <taxon>Weeksellaceae</taxon>
        <taxon>Chryseobacterium group</taxon>
        <taxon>Chryseobacterium</taxon>
    </lineage>
</organism>
<name>A0A0J7IV91_9FLAO</name>
<dbReference type="STRING" id="1304281.ACM44_13670"/>
<evidence type="ECO:0000259" key="3">
    <source>
        <dbReference type="Pfam" id="PF18962"/>
    </source>
</evidence>
<feature type="chain" id="PRO_5005289101" evidence="2">
    <location>
        <begin position="20"/>
        <end position="536"/>
    </location>
</feature>
<dbReference type="InterPro" id="IPR011047">
    <property type="entry name" value="Quinoprotein_ADH-like_sf"/>
</dbReference>
<evidence type="ECO:0000256" key="2">
    <source>
        <dbReference type="SAM" id="SignalP"/>
    </source>
</evidence>
<dbReference type="PANTHER" id="PTHR42754:SF1">
    <property type="entry name" value="LIPOPROTEIN"/>
    <property type="match status" value="1"/>
</dbReference>
<reference evidence="4 5" key="1">
    <citation type="journal article" date="2004" name="Int. J. Syst. Evol. Microbiol.">
        <title>Kaistella koreensis gen. nov., sp. nov., a novel member of the Chryseobacterium-Bergeyella-Riemerella branch.</title>
        <authorList>
            <person name="Kim M.K."/>
            <person name="Im W.T."/>
            <person name="Shin Y.K."/>
            <person name="Lim J.H."/>
            <person name="Kim S.H."/>
            <person name="Lee B.C."/>
            <person name="Park M.Y."/>
            <person name="Lee K.Y."/>
            <person name="Lee S.T."/>
        </authorList>
    </citation>
    <scope>NUCLEOTIDE SEQUENCE [LARGE SCALE GENOMIC DNA]</scope>
    <source>
        <strain evidence="4 5">CCUG 49689</strain>
    </source>
</reference>
<sequence length="536" mass="58825">MKKLLLYAMSAALGTPLCAQESKTVWQKDLQSSTQDFLTQVSITPDGQYLVSGSSINPRSFAVGEGAQNNGYDYRLLKLDQQGNKVWEKYFAGNRHDYLAATAATREGGSIIAGTSYSGQSGDKKEKSIGGSDIWLIKINEAGDEEWQRTLGTKRNEEAKSVAQTADLGYFAVGDIHSSKEGFGGKDAFVARLDKTGKVKAQIILGGTGQEEVETMISTNDGGVLLGIYSRAGKSLTNSASSSAPVPEGEAPMIRIAKKSENFGEGDYWVVKLDKDGLLQWDKSFGGKDDDRIRTLSLTDSGYLIGGESRSQPSGNKRTTLEEGTDLWLIAVDESGNEEWQKSYSFGNRDVLMSQNAVNDIKGHHTKGFLIGGYTQSEGRVEKNDETFWMLYLDRGGREVWRKYVEGKSKMKEERLVSAKLGRDGSFILGGTSTEELGQENWKIVKLGDKDLDDLIERNELLIYPNPVEDYCYVEIGFEFAGEAEIALNDMGGRRLQTLKSKNGITKINTAGLPQGVYIVSATTEKKSVNSKIIKK</sequence>
<keyword evidence="5" id="KW-1185">Reference proteome</keyword>
<dbReference type="AlphaFoldDB" id="A0A0J7IV91"/>
<evidence type="ECO:0000313" key="4">
    <source>
        <dbReference type="EMBL" id="KMQ70183.1"/>
    </source>
</evidence>
<keyword evidence="1 2" id="KW-0732">Signal</keyword>
<feature type="domain" description="Secretion system C-terminal sorting" evidence="3">
    <location>
        <begin position="463"/>
        <end position="534"/>
    </location>
</feature>
<dbReference type="PANTHER" id="PTHR42754">
    <property type="entry name" value="ENDOGLUCANASE"/>
    <property type="match status" value="1"/>
</dbReference>
<dbReference type="EMBL" id="LFNG01000027">
    <property type="protein sequence ID" value="KMQ70183.1"/>
    <property type="molecule type" value="Genomic_DNA"/>
</dbReference>
<comment type="caution">
    <text evidence="4">The sequence shown here is derived from an EMBL/GenBank/DDBJ whole genome shotgun (WGS) entry which is preliminary data.</text>
</comment>
<dbReference type="Pfam" id="PF18962">
    <property type="entry name" value="Por_Secre_tail"/>
    <property type="match status" value="1"/>
</dbReference>
<evidence type="ECO:0000256" key="1">
    <source>
        <dbReference type="ARBA" id="ARBA00022729"/>
    </source>
</evidence>
<evidence type="ECO:0000313" key="5">
    <source>
        <dbReference type="Proteomes" id="UP000035900"/>
    </source>
</evidence>
<dbReference type="PATRIC" id="fig|1304281.5.peg.2961"/>
<protein>
    <submittedName>
        <fullName evidence="4">Secretion protein</fullName>
    </submittedName>
</protein>
<proteinExistence type="predicted"/>